<name>A0A177MIV4_METMH</name>
<dbReference type="EMBL" id="LUUH01000041">
    <property type="protein sequence ID" value="OAI05552.1"/>
    <property type="molecule type" value="Genomic_DNA"/>
</dbReference>
<keyword evidence="2" id="KW-0808">Transferase</keyword>
<reference evidence="2 3" key="1">
    <citation type="submission" date="2016-03" db="EMBL/GenBank/DDBJ databases">
        <authorList>
            <person name="Ploux O."/>
        </authorList>
    </citation>
    <scope>NUCLEOTIDE SEQUENCE [LARGE SCALE GENOMIC DNA]</scope>
    <source>
        <strain evidence="2 3">R-45371</strain>
    </source>
</reference>
<dbReference type="Proteomes" id="UP000077763">
    <property type="component" value="Unassembled WGS sequence"/>
</dbReference>
<comment type="caution">
    <text evidence="2">The sequence shown here is derived from an EMBL/GenBank/DDBJ whole genome shotgun (WGS) entry which is preliminary data.</text>
</comment>
<accession>A0A177MIV4</accession>
<evidence type="ECO:0000313" key="2">
    <source>
        <dbReference type="EMBL" id="OAI05552.1"/>
    </source>
</evidence>
<dbReference type="GO" id="GO:0016740">
    <property type="term" value="F:transferase activity"/>
    <property type="evidence" value="ECO:0007669"/>
    <property type="project" value="UniProtKB-KW"/>
</dbReference>
<feature type="chain" id="PRO_5008068080" evidence="1">
    <location>
        <begin position="20"/>
        <end position="170"/>
    </location>
</feature>
<gene>
    <name evidence="2" type="ORF">A1353_11315</name>
</gene>
<feature type="signal peptide" evidence="1">
    <location>
        <begin position="1"/>
        <end position="19"/>
    </location>
</feature>
<organism evidence="2 3">
    <name type="scientific">Methylomonas methanica</name>
    <dbReference type="NCBI Taxonomy" id="421"/>
    <lineage>
        <taxon>Bacteria</taxon>
        <taxon>Pseudomonadati</taxon>
        <taxon>Pseudomonadota</taxon>
        <taxon>Gammaproteobacteria</taxon>
        <taxon>Methylococcales</taxon>
        <taxon>Methylococcaceae</taxon>
        <taxon>Methylomonas</taxon>
    </lineage>
</organism>
<protein>
    <submittedName>
        <fullName evidence="2">Aspartate carbamoyltransferase</fullName>
    </submittedName>
</protein>
<dbReference type="RefSeq" id="WP_064036376.1">
    <property type="nucleotide sequence ID" value="NZ_LUUH01000041.1"/>
</dbReference>
<evidence type="ECO:0000313" key="3">
    <source>
        <dbReference type="Proteomes" id="UP000077763"/>
    </source>
</evidence>
<keyword evidence="1" id="KW-0732">Signal</keyword>
<proteinExistence type="predicted"/>
<sequence length="170" mass="18398">MKKTLLLTALLLAVSAARAIPPVDPARLDEVQERGSHVMPFDLEKTLHIFNKTDTGGIQQVIAKDGADTEQIALARSHLAQLAAGFAKGDFSGPRRIHGDDMPGLKALASAAGKVSFAYRDLSNGAEIEYRSEDKQLVEAVHSYFDAQLSDHARHAVPGGQHMHHGHHQP</sequence>
<evidence type="ECO:0000256" key="1">
    <source>
        <dbReference type="SAM" id="SignalP"/>
    </source>
</evidence>
<dbReference type="AlphaFoldDB" id="A0A177MIV4"/>